<dbReference type="GO" id="GO:0005576">
    <property type="term" value="C:extracellular region"/>
    <property type="evidence" value="ECO:0007669"/>
    <property type="project" value="UniProtKB-ARBA"/>
</dbReference>
<dbReference type="Pfam" id="PF05922">
    <property type="entry name" value="Inhibitor_I9"/>
    <property type="match status" value="1"/>
</dbReference>
<dbReference type="PANTHER" id="PTHR43806:SF58">
    <property type="entry name" value="ALKALINE PROTEASE 1-RELATED"/>
    <property type="match status" value="1"/>
</dbReference>
<dbReference type="Proteomes" id="UP000799439">
    <property type="component" value="Unassembled WGS sequence"/>
</dbReference>
<dbReference type="GO" id="GO:0004252">
    <property type="term" value="F:serine-type endopeptidase activity"/>
    <property type="evidence" value="ECO:0007669"/>
    <property type="project" value="UniProtKB-UniRule"/>
</dbReference>
<dbReference type="InterPro" id="IPR000209">
    <property type="entry name" value="Peptidase_S8/S53_dom"/>
</dbReference>
<dbReference type="Gene3D" id="3.30.70.80">
    <property type="entry name" value="Peptidase S8 propeptide/proteinase inhibitor I9"/>
    <property type="match status" value="1"/>
</dbReference>
<keyword evidence="4 6" id="KW-0378">Hydrolase</keyword>
<feature type="active site" description="Charge relay system" evidence="6">
    <location>
        <position position="327"/>
    </location>
</feature>
<feature type="domain" description="Peptidase S8/S53" evidence="8">
    <location>
        <begin position="135"/>
        <end position="363"/>
    </location>
</feature>
<evidence type="ECO:0000256" key="5">
    <source>
        <dbReference type="ARBA" id="ARBA00022825"/>
    </source>
</evidence>
<dbReference type="PROSITE" id="PS00136">
    <property type="entry name" value="SUBTILASE_ASP"/>
    <property type="match status" value="1"/>
</dbReference>
<evidence type="ECO:0000256" key="2">
    <source>
        <dbReference type="ARBA" id="ARBA00022670"/>
    </source>
</evidence>
<dbReference type="Gene3D" id="3.40.50.200">
    <property type="entry name" value="Peptidase S8/S53 domain"/>
    <property type="match status" value="1"/>
</dbReference>
<dbReference type="PROSITE" id="PS00138">
    <property type="entry name" value="SUBTILASE_SER"/>
    <property type="match status" value="1"/>
</dbReference>
<name>A0A9P4MCD6_9PEZI</name>
<keyword evidence="2 6" id="KW-0645">Protease</keyword>
<dbReference type="SUPFAM" id="SSF52743">
    <property type="entry name" value="Subtilisin-like"/>
    <property type="match status" value="1"/>
</dbReference>
<dbReference type="InterPro" id="IPR015500">
    <property type="entry name" value="Peptidase_S8_subtilisin-rel"/>
</dbReference>
<comment type="similarity">
    <text evidence="1 6 7">Belongs to the peptidase S8 family.</text>
</comment>
<comment type="caution">
    <text evidence="10">The sequence shown here is derived from an EMBL/GenBank/DDBJ whole genome shotgun (WGS) entry which is preliminary data.</text>
</comment>
<evidence type="ECO:0000313" key="10">
    <source>
        <dbReference type="EMBL" id="KAF2148093.1"/>
    </source>
</evidence>
<evidence type="ECO:0000256" key="1">
    <source>
        <dbReference type="ARBA" id="ARBA00011073"/>
    </source>
</evidence>
<dbReference type="GO" id="GO:0006508">
    <property type="term" value="P:proteolysis"/>
    <property type="evidence" value="ECO:0007669"/>
    <property type="project" value="UniProtKB-KW"/>
</dbReference>
<evidence type="ECO:0000256" key="6">
    <source>
        <dbReference type="PROSITE-ProRule" id="PRU01240"/>
    </source>
</evidence>
<organism evidence="10 11">
    <name type="scientific">Myriangium duriaei CBS 260.36</name>
    <dbReference type="NCBI Taxonomy" id="1168546"/>
    <lineage>
        <taxon>Eukaryota</taxon>
        <taxon>Fungi</taxon>
        <taxon>Dikarya</taxon>
        <taxon>Ascomycota</taxon>
        <taxon>Pezizomycotina</taxon>
        <taxon>Dothideomycetes</taxon>
        <taxon>Dothideomycetidae</taxon>
        <taxon>Myriangiales</taxon>
        <taxon>Myriangiaceae</taxon>
        <taxon>Myriangium</taxon>
    </lineage>
</organism>
<dbReference type="PRINTS" id="PR00723">
    <property type="entry name" value="SUBTILISIN"/>
</dbReference>
<feature type="domain" description="Inhibitor I9" evidence="9">
    <location>
        <begin position="17"/>
        <end position="95"/>
    </location>
</feature>
<evidence type="ECO:0000259" key="9">
    <source>
        <dbReference type="Pfam" id="PF05922"/>
    </source>
</evidence>
<dbReference type="EMBL" id="ML996094">
    <property type="protein sequence ID" value="KAF2148093.1"/>
    <property type="molecule type" value="Genomic_DNA"/>
</dbReference>
<dbReference type="InterPro" id="IPR023828">
    <property type="entry name" value="Peptidase_S8_Ser-AS"/>
</dbReference>
<keyword evidence="5 6" id="KW-0720">Serine protease</keyword>
<dbReference type="InterPro" id="IPR036852">
    <property type="entry name" value="Peptidase_S8/S53_dom_sf"/>
</dbReference>
<evidence type="ECO:0000256" key="7">
    <source>
        <dbReference type="RuleBase" id="RU003355"/>
    </source>
</evidence>
<keyword evidence="3" id="KW-0732">Signal</keyword>
<dbReference type="SUPFAM" id="SSF54897">
    <property type="entry name" value="Protease propeptides/inhibitors"/>
    <property type="match status" value="1"/>
</dbReference>
<gene>
    <name evidence="10" type="ORF">K461DRAFT_262994</name>
</gene>
<protein>
    <submittedName>
        <fullName evidence="10">Subtilisin-like protein</fullName>
    </submittedName>
</protein>
<dbReference type="AlphaFoldDB" id="A0A9P4MCD6"/>
<accession>A0A9P4MCD6</accession>
<dbReference type="InterPro" id="IPR023827">
    <property type="entry name" value="Peptidase_S8_Asp-AS"/>
</dbReference>
<sequence length="382" mass="41157">MALVNASKSTLGTSEEYIVTLKQDINIDQHLTYVQSHYLSSNSTLQGGSTKSQGVNHKWSFLGFNAYAGSFDHAAINKIKKRKDVAAVEKESTWTVPSLMVQLNAPYYLKQISHRRLERQTEGYVYNSTNAKSRIYVVDTGINAQHKEFSGRVVKGYNAARGTPFTDEIGHGTYVAAIAGGHRYGVMKNSILVDVKSFPNATVGLATVLDGYVWAVKDIKNNWGTHHTVINLSAAPYTAGLFSFALNMAIDIATAYGVSTVVAAGNFNAKPTWTKSAVTVGATDKMRDRWEQSNYGPRVALFAPGVGIQSAWTGPKGTEAAIGSGTSAAAPQVAGVVAYLKALLNLKDSRRTKDLLYRLATQGVVGDAKGSANKFLYNGSGR</sequence>
<dbReference type="PROSITE" id="PS51892">
    <property type="entry name" value="SUBTILASE"/>
    <property type="match status" value="1"/>
</dbReference>
<evidence type="ECO:0000256" key="4">
    <source>
        <dbReference type="ARBA" id="ARBA00022801"/>
    </source>
</evidence>
<dbReference type="InterPro" id="IPR037045">
    <property type="entry name" value="S8pro/Inhibitor_I9_sf"/>
</dbReference>
<feature type="active site" description="Charge relay system" evidence="6">
    <location>
        <position position="171"/>
    </location>
</feature>
<proteinExistence type="inferred from homology"/>
<dbReference type="Pfam" id="PF00082">
    <property type="entry name" value="Peptidase_S8"/>
    <property type="match status" value="1"/>
</dbReference>
<evidence type="ECO:0000259" key="8">
    <source>
        <dbReference type="Pfam" id="PF00082"/>
    </source>
</evidence>
<evidence type="ECO:0000256" key="3">
    <source>
        <dbReference type="ARBA" id="ARBA00022729"/>
    </source>
</evidence>
<dbReference type="PANTHER" id="PTHR43806">
    <property type="entry name" value="PEPTIDASE S8"/>
    <property type="match status" value="1"/>
</dbReference>
<reference evidence="10" key="1">
    <citation type="journal article" date="2020" name="Stud. Mycol.">
        <title>101 Dothideomycetes genomes: a test case for predicting lifestyles and emergence of pathogens.</title>
        <authorList>
            <person name="Haridas S."/>
            <person name="Albert R."/>
            <person name="Binder M."/>
            <person name="Bloem J."/>
            <person name="Labutti K."/>
            <person name="Salamov A."/>
            <person name="Andreopoulos B."/>
            <person name="Baker S."/>
            <person name="Barry K."/>
            <person name="Bills G."/>
            <person name="Bluhm B."/>
            <person name="Cannon C."/>
            <person name="Castanera R."/>
            <person name="Culley D."/>
            <person name="Daum C."/>
            <person name="Ezra D."/>
            <person name="Gonzalez J."/>
            <person name="Henrissat B."/>
            <person name="Kuo A."/>
            <person name="Liang C."/>
            <person name="Lipzen A."/>
            <person name="Lutzoni F."/>
            <person name="Magnuson J."/>
            <person name="Mondo S."/>
            <person name="Nolan M."/>
            <person name="Ohm R."/>
            <person name="Pangilinan J."/>
            <person name="Park H.-J."/>
            <person name="Ramirez L."/>
            <person name="Alfaro M."/>
            <person name="Sun H."/>
            <person name="Tritt A."/>
            <person name="Yoshinaga Y."/>
            <person name="Zwiers L.-H."/>
            <person name="Turgeon B."/>
            <person name="Goodwin S."/>
            <person name="Spatafora J."/>
            <person name="Crous P."/>
            <person name="Grigoriev I."/>
        </authorList>
    </citation>
    <scope>NUCLEOTIDE SEQUENCE</scope>
    <source>
        <strain evidence="10">CBS 260.36</strain>
    </source>
</reference>
<feature type="active site" description="Charge relay system" evidence="6">
    <location>
        <position position="139"/>
    </location>
</feature>
<dbReference type="InterPro" id="IPR010259">
    <property type="entry name" value="S8pro/Inhibitor_I9"/>
</dbReference>
<evidence type="ECO:0000313" key="11">
    <source>
        <dbReference type="Proteomes" id="UP000799439"/>
    </source>
</evidence>
<dbReference type="InterPro" id="IPR050131">
    <property type="entry name" value="Peptidase_S8_subtilisin-like"/>
</dbReference>
<dbReference type="OrthoDB" id="206201at2759"/>
<keyword evidence="11" id="KW-1185">Reference proteome</keyword>